<keyword evidence="7" id="KW-0807">Transducer</keyword>
<dbReference type="GO" id="GO:0004930">
    <property type="term" value="F:G protein-coupled receptor activity"/>
    <property type="evidence" value="ECO:0007669"/>
    <property type="project" value="UniProtKB-KW"/>
</dbReference>
<keyword evidence="3 9" id="KW-1133">Transmembrane helix</keyword>
<evidence type="ECO:0000259" key="10">
    <source>
        <dbReference type="PROSITE" id="PS50262"/>
    </source>
</evidence>
<protein>
    <submittedName>
        <fullName evidence="11">Opsin 4.1</fullName>
    </submittedName>
</protein>
<dbReference type="PROSITE" id="PS50262">
    <property type="entry name" value="G_PROTEIN_RECEP_F1_2"/>
    <property type="match status" value="1"/>
</dbReference>
<name>A0A0A7KV62_9ECHI</name>
<keyword evidence="2 9" id="KW-0812">Transmembrane</keyword>
<evidence type="ECO:0000256" key="5">
    <source>
        <dbReference type="ARBA" id="ARBA00023136"/>
    </source>
</evidence>
<evidence type="ECO:0000313" key="11">
    <source>
        <dbReference type="EMBL" id="AIZ50545.1"/>
    </source>
</evidence>
<dbReference type="AlphaFoldDB" id="A0A0A7KV62"/>
<feature type="transmembrane region" description="Helical" evidence="9">
    <location>
        <begin position="150"/>
        <end position="178"/>
    </location>
</feature>
<dbReference type="Pfam" id="PF00001">
    <property type="entry name" value="7tm_1"/>
    <property type="match status" value="1"/>
</dbReference>
<dbReference type="PANTHER" id="PTHR24240">
    <property type="entry name" value="OPSIN"/>
    <property type="match status" value="1"/>
</dbReference>
<evidence type="ECO:0000256" key="2">
    <source>
        <dbReference type="ARBA" id="ARBA00022692"/>
    </source>
</evidence>
<comment type="subcellular location">
    <subcellularLocation>
        <location evidence="1">Membrane</location>
        <topology evidence="1">Multi-pass membrane protein</topology>
    </subcellularLocation>
</comment>
<dbReference type="PRINTS" id="PR00237">
    <property type="entry name" value="GPCRRHODOPSN"/>
</dbReference>
<evidence type="ECO:0000256" key="6">
    <source>
        <dbReference type="ARBA" id="ARBA00023170"/>
    </source>
</evidence>
<feature type="non-terminal residue" evidence="11">
    <location>
        <position position="1"/>
    </location>
</feature>
<feature type="region of interest" description="Disordered" evidence="8">
    <location>
        <begin position="224"/>
        <end position="268"/>
    </location>
</feature>
<dbReference type="Gene3D" id="1.20.1070.10">
    <property type="entry name" value="Rhodopsin 7-helix transmembrane proteins"/>
    <property type="match status" value="1"/>
</dbReference>
<reference evidence="11" key="1">
    <citation type="submission" date="2014-08" db="EMBL/GenBank/DDBJ databases">
        <title>High opsin diversity in a non-visual infaunal brittle star.</title>
        <authorList>
            <person name="Delroisse J."/>
            <person name="Ullrich-Luter E."/>
            <person name="Ortega-Martinez O."/>
            <person name="Dupont S."/>
            <person name="Arnone M.-I."/>
            <person name="Mallefet J."/>
            <person name="Flammang P."/>
        </authorList>
    </citation>
    <scope>NUCLEOTIDE SEQUENCE</scope>
</reference>
<evidence type="ECO:0000256" key="7">
    <source>
        <dbReference type="ARBA" id="ARBA00023224"/>
    </source>
</evidence>
<feature type="domain" description="G-protein coupled receptors family 1 profile" evidence="10">
    <location>
        <begin position="1"/>
        <end position="206"/>
    </location>
</feature>
<sequence length="268" mass="30038">CYSLEKLNSISYHRAFAMVGLVWIYSFIWAILPFVGIGEYVLEGYHVSCTFQYLNQSIRNKIYVGCLYCGAFVFPVSVIAICYWKMYQKVKATRKTLISAVAGMTGIHRGGCSGKNQSKGVSMRGVGKYTTSKRKSIDDRWRGQKLELQIARVGAFLTILFVVSWTPYATVALIGQYINPDLVTPLSQTIPVVFAKCSAAWDPFVYAIKHTSFRSALHAQFGKKTRQRVRGSNKENDSKAKLDAAGERSSSKSKHLNRDEGELYPLKA</sequence>
<evidence type="ECO:0000256" key="4">
    <source>
        <dbReference type="ARBA" id="ARBA00023040"/>
    </source>
</evidence>
<feature type="transmembrane region" description="Helical" evidence="9">
    <location>
        <begin position="62"/>
        <end position="84"/>
    </location>
</feature>
<evidence type="ECO:0000256" key="9">
    <source>
        <dbReference type="SAM" id="Phobius"/>
    </source>
</evidence>
<feature type="transmembrane region" description="Helical" evidence="9">
    <location>
        <begin position="15"/>
        <end position="42"/>
    </location>
</feature>
<feature type="compositionally biased region" description="Basic and acidic residues" evidence="8">
    <location>
        <begin position="232"/>
        <end position="261"/>
    </location>
</feature>
<dbReference type="EMBL" id="KM276765">
    <property type="protein sequence ID" value="AIZ50545.1"/>
    <property type="molecule type" value="Genomic_DNA"/>
</dbReference>
<organism evidence="11">
    <name type="scientific">Amphiura filiformis</name>
    <dbReference type="NCBI Taxonomy" id="82378"/>
    <lineage>
        <taxon>Eukaryota</taxon>
        <taxon>Metazoa</taxon>
        <taxon>Echinodermata</taxon>
        <taxon>Eleutherozoa</taxon>
        <taxon>Asterozoa</taxon>
        <taxon>Ophiuroidea</taxon>
        <taxon>Myophiuroidea</taxon>
        <taxon>Metophiurida</taxon>
        <taxon>Ophintegrida</taxon>
        <taxon>Amphilepidida</taxon>
        <taxon>Ophiurina</taxon>
        <taxon>Gnathophiurina</taxon>
        <taxon>Amphiuroidea</taxon>
        <taxon>Amphiuridae</taxon>
        <taxon>Amphiura</taxon>
    </lineage>
</organism>
<keyword evidence="5 9" id="KW-0472">Membrane</keyword>
<proteinExistence type="predicted"/>
<dbReference type="SUPFAM" id="SSF81321">
    <property type="entry name" value="Family A G protein-coupled receptor-like"/>
    <property type="match status" value="1"/>
</dbReference>
<dbReference type="GO" id="GO:0016020">
    <property type="term" value="C:membrane"/>
    <property type="evidence" value="ECO:0007669"/>
    <property type="project" value="UniProtKB-SubCell"/>
</dbReference>
<evidence type="ECO:0000256" key="8">
    <source>
        <dbReference type="SAM" id="MobiDB-lite"/>
    </source>
</evidence>
<dbReference type="InterPro" id="IPR017452">
    <property type="entry name" value="GPCR_Rhodpsn_7TM"/>
</dbReference>
<dbReference type="InterPro" id="IPR050125">
    <property type="entry name" value="GPCR_opsins"/>
</dbReference>
<accession>A0A0A7KV62</accession>
<dbReference type="InterPro" id="IPR000276">
    <property type="entry name" value="GPCR_Rhodpsn"/>
</dbReference>
<evidence type="ECO:0000256" key="1">
    <source>
        <dbReference type="ARBA" id="ARBA00004141"/>
    </source>
</evidence>
<keyword evidence="6" id="KW-0675">Receptor</keyword>
<evidence type="ECO:0000256" key="3">
    <source>
        <dbReference type="ARBA" id="ARBA00022989"/>
    </source>
</evidence>
<keyword evidence="4" id="KW-0297">G-protein coupled receptor</keyword>